<dbReference type="Pfam" id="PF12079">
    <property type="entry name" value="DUF3558"/>
    <property type="match status" value="1"/>
</dbReference>
<protein>
    <recommendedName>
        <fullName evidence="4">DUF3558 domain-containing protein</fullName>
    </recommendedName>
</protein>
<feature type="region of interest" description="Disordered" evidence="1">
    <location>
        <begin position="26"/>
        <end position="49"/>
    </location>
</feature>
<evidence type="ECO:0008006" key="4">
    <source>
        <dbReference type="Google" id="ProtNLM"/>
    </source>
</evidence>
<comment type="caution">
    <text evidence="2">The sequence shown here is derived from an EMBL/GenBank/DDBJ whole genome shotgun (WGS) entry which is preliminary data.</text>
</comment>
<dbReference type="Proteomes" id="UP001500729">
    <property type="component" value="Unassembled WGS sequence"/>
</dbReference>
<keyword evidence="3" id="KW-1185">Reference proteome</keyword>
<evidence type="ECO:0000313" key="2">
    <source>
        <dbReference type="EMBL" id="GAA0506631.1"/>
    </source>
</evidence>
<accession>A0ABN1BVR8</accession>
<evidence type="ECO:0000256" key="1">
    <source>
        <dbReference type="SAM" id="MobiDB-lite"/>
    </source>
</evidence>
<reference evidence="2 3" key="1">
    <citation type="journal article" date="2019" name="Int. J. Syst. Evol. Microbiol.">
        <title>The Global Catalogue of Microorganisms (GCM) 10K type strain sequencing project: providing services to taxonomists for standard genome sequencing and annotation.</title>
        <authorList>
            <consortium name="The Broad Institute Genomics Platform"/>
            <consortium name="The Broad Institute Genome Sequencing Center for Infectious Disease"/>
            <person name="Wu L."/>
            <person name="Ma J."/>
        </authorList>
    </citation>
    <scope>NUCLEOTIDE SEQUENCE [LARGE SCALE GENOMIC DNA]</scope>
    <source>
        <strain evidence="2 3">JCM 10303</strain>
    </source>
</reference>
<dbReference type="InterPro" id="IPR024520">
    <property type="entry name" value="DUF3558"/>
</dbReference>
<dbReference type="EMBL" id="BAAAGS010000001">
    <property type="protein sequence ID" value="GAA0506631.1"/>
    <property type="molecule type" value="Genomic_DNA"/>
</dbReference>
<dbReference type="RefSeq" id="WP_009947578.1">
    <property type="nucleotide sequence ID" value="NZ_BAAAGS010000001.1"/>
</dbReference>
<proteinExistence type="predicted"/>
<sequence>MSVRTGYGLVGMALVGLLASGCTVNGPDAQPTPATTSEDAGPQRPRDLAFAGKQGADLCTLLTPEQQTQLNVSRPKPAAPDEYSSYPSCMWFGPPGEETGMDVSVYAVPMALKDFKDQKLGEGTPETTSSYVVAGGFPAEQAQSAGREAYGCSVAVDVAEGQTLWAGAATLVPGTVSNQQMCGQAKQVAEFAVATLQSQG</sequence>
<dbReference type="PROSITE" id="PS51257">
    <property type="entry name" value="PROKAR_LIPOPROTEIN"/>
    <property type="match status" value="1"/>
</dbReference>
<evidence type="ECO:0000313" key="3">
    <source>
        <dbReference type="Proteomes" id="UP001500729"/>
    </source>
</evidence>
<organism evidence="2 3">
    <name type="scientific">Saccharopolyspora erythraea</name>
    <name type="common">Streptomyces erythraeus</name>
    <dbReference type="NCBI Taxonomy" id="1836"/>
    <lineage>
        <taxon>Bacteria</taxon>
        <taxon>Bacillati</taxon>
        <taxon>Actinomycetota</taxon>
        <taxon>Actinomycetes</taxon>
        <taxon>Pseudonocardiales</taxon>
        <taxon>Pseudonocardiaceae</taxon>
        <taxon>Saccharopolyspora</taxon>
    </lineage>
</organism>
<gene>
    <name evidence="2" type="ORF">GCM10009533_01710</name>
</gene>
<name>A0ABN1BVR8_SACER</name>